<organism evidence="3 4">
    <name type="scientific">Heligmosomoides polygyrus</name>
    <name type="common">Parasitic roundworm</name>
    <dbReference type="NCBI Taxonomy" id="6339"/>
    <lineage>
        <taxon>Eukaryota</taxon>
        <taxon>Metazoa</taxon>
        <taxon>Ecdysozoa</taxon>
        <taxon>Nematoda</taxon>
        <taxon>Chromadorea</taxon>
        <taxon>Rhabditida</taxon>
        <taxon>Rhabditina</taxon>
        <taxon>Rhabditomorpha</taxon>
        <taxon>Strongyloidea</taxon>
        <taxon>Heligmosomidae</taxon>
        <taxon>Heligmosomoides</taxon>
    </lineage>
</organism>
<dbReference type="WBParaSite" id="HPBE_0001940801-mRNA-1">
    <property type="protein sequence ID" value="HPBE_0001940801-mRNA-1"/>
    <property type="gene ID" value="HPBE_0001940801"/>
</dbReference>
<accession>A0A3P8ALC8</accession>
<dbReference type="InterPro" id="IPR029526">
    <property type="entry name" value="PGBD"/>
</dbReference>
<gene>
    <name evidence="2" type="ORF">HPBE_LOCUS19407</name>
</gene>
<name>A0A183GBE1_HELPZ</name>
<evidence type="ECO:0000259" key="1">
    <source>
        <dbReference type="Pfam" id="PF13843"/>
    </source>
</evidence>
<evidence type="ECO:0000313" key="2">
    <source>
        <dbReference type="EMBL" id="VDP15007.1"/>
    </source>
</evidence>
<dbReference type="Pfam" id="PF13843">
    <property type="entry name" value="DDE_Tnp_1_7"/>
    <property type="match status" value="1"/>
</dbReference>
<dbReference type="PANTHER" id="PTHR46599">
    <property type="entry name" value="PIGGYBAC TRANSPOSABLE ELEMENT-DERIVED PROTEIN 4"/>
    <property type="match status" value="1"/>
</dbReference>
<reference evidence="2 3" key="1">
    <citation type="submission" date="2018-11" db="EMBL/GenBank/DDBJ databases">
        <authorList>
            <consortium name="Pathogen Informatics"/>
        </authorList>
    </citation>
    <scope>NUCLEOTIDE SEQUENCE [LARGE SCALE GENOMIC DNA]</scope>
</reference>
<feature type="domain" description="PiggyBac transposable element-derived protein" evidence="1">
    <location>
        <begin position="24"/>
        <end position="155"/>
    </location>
</feature>
<dbReference type="AlphaFoldDB" id="A0A183GBE1"/>
<dbReference type="EMBL" id="UZAH01031333">
    <property type="protein sequence ID" value="VDP15007.1"/>
    <property type="molecule type" value="Genomic_DNA"/>
</dbReference>
<dbReference type="Proteomes" id="UP000050761">
    <property type="component" value="Unassembled WGS sequence"/>
</dbReference>
<accession>A0A183GBE1</accession>
<keyword evidence="3" id="KW-1185">Reference proteome</keyword>
<dbReference type="OrthoDB" id="5810550at2759"/>
<proteinExistence type="predicted"/>
<sequence length="169" mass="19862">MQNYWSLMPRNLARNGQSIAGDFMARRFEKILKHLHFVGNAAADKSNKLYKLQPILDYLNIRFQARYRPEKDLCIDESTVPFRGRVSFWQYNGTKRRRFGIKLFKLCSRAGYTQKVKVYAGKDPKRKTSLAGAVMLELMDSFLMQGRCLCTHNWYFYRLPTVCSGRIRT</sequence>
<evidence type="ECO:0000313" key="3">
    <source>
        <dbReference type="Proteomes" id="UP000050761"/>
    </source>
</evidence>
<reference evidence="4" key="2">
    <citation type="submission" date="2019-09" db="UniProtKB">
        <authorList>
            <consortium name="WormBaseParasite"/>
        </authorList>
    </citation>
    <scope>IDENTIFICATION</scope>
</reference>
<protein>
    <submittedName>
        <fullName evidence="4">DDE_Tnp_1_7 domain-containing protein</fullName>
    </submittedName>
</protein>
<evidence type="ECO:0000313" key="4">
    <source>
        <dbReference type="WBParaSite" id="HPBE_0001940801-mRNA-1"/>
    </source>
</evidence>
<dbReference type="PANTHER" id="PTHR46599:SF3">
    <property type="entry name" value="PIGGYBAC TRANSPOSABLE ELEMENT-DERIVED PROTEIN 4"/>
    <property type="match status" value="1"/>
</dbReference>